<feature type="transmembrane region" description="Helical" evidence="2">
    <location>
        <begin position="30"/>
        <end position="50"/>
    </location>
</feature>
<keyword evidence="2" id="KW-0812">Transmembrane</keyword>
<dbReference type="AlphaFoldDB" id="A0A6G8ZYA2"/>
<keyword evidence="2" id="KW-1133">Transmembrane helix</keyword>
<evidence type="ECO:0000256" key="1">
    <source>
        <dbReference type="SAM" id="MobiDB-lite"/>
    </source>
</evidence>
<evidence type="ECO:0000313" key="4">
    <source>
        <dbReference type="Proteomes" id="UP000500895"/>
    </source>
</evidence>
<reference evidence="3 4" key="1">
    <citation type="journal article" date="2020" name="Int. J. Syst. Evol. Microbiol.">
        <title>Description and complete genome sequences of Bradyrhizobium symbiodeficiens sp. nov., a non-symbiotic bacterium associated with legumes native to Canada.</title>
        <authorList>
            <person name="Bromfield E.S.P."/>
            <person name="Cloutier S."/>
            <person name="Nguyen H.D.T."/>
        </authorList>
    </citation>
    <scope>NUCLEOTIDE SEQUENCE [LARGE SCALE GENOMIC DNA]</scope>
    <source>
        <strain evidence="3 4">101S1MB</strain>
    </source>
</reference>
<dbReference type="EMBL" id="CP050066">
    <property type="protein sequence ID" value="QIP05056.1"/>
    <property type="molecule type" value="Genomic_DNA"/>
</dbReference>
<gene>
    <name evidence="3" type="ORF">HAV00_01750</name>
</gene>
<keyword evidence="2" id="KW-0472">Membrane</keyword>
<evidence type="ECO:0000256" key="2">
    <source>
        <dbReference type="SAM" id="Phobius"/>
    </source>
</evidence>
<feature type="region of interest" description="Disordered" evidence="1">
    <location>
        <begin position="49"/>
        <end position="81"/>
    </location>
</feature>
<accession>A0A6G8ZYA2</accession>
<proteinExistence type="predicted"/>
<protein>
    <submittedName>
        <fullName evidence="3">Uncharacterized protein</fullName>
    </submittedName>
</protein>
<name>A0A6G8ZYA2_9BRAD</name>
<evidence type="ECO:0000313" key="3">
    <source>
        <dbReference type="EMBL" id="QIP05056.1"/>
    </source>
</evidence>
<organism evidence="3 4">
    <name type="scientific">Bradyrhizobium symbiodeficiens</name>
    <dbReference type="NCBI Taxonomy" id="1404367"/>
    <lineage>
        <taxon>Bacteria</taxon>
        <taxon>Pseudomonadati</taxon>
        <taxon>Pseudomonadota</taxon>
        <taxon>Alphaproteobacteria</taxon>
        <taxon>Hyphomicrobiales</taxon>
        <taxon>Nitrobacteraceae</taxon>
        <taxon>Bradyrhizobium</taxon>
    </lineage>
</organism>
<sequence>MNFFIQSDSSEARASGLKISKLGNFKSRTAALAIGTIAAVTMSLVVASAATTSDDHRREPASGATAQKSPGRCKAPTALAM</sequence>
<dbReference type="Proteomes" id="UP000500895">
    <property type="component" value="Chromosome"/>
</dbReference>